<dbReference type="Proteomes" id="UP001148786">
    <property type="component" value="Unassembled WGS sequence"/>
</dbReference>
<name>A0A9W8MY97_9AGAR</name>
<protein>
    <submittedName>
        <fullName evidence="2">Uncharacterized protein</fullName>
    </submittedName>
</protein>
<evidence type="ECO:0000256" key="1">
    <source>
        <dbReference type="SAM" id="SignalP"/>
    </source>
</evidence>
<dbReference type="AlphaFoldDB" id="A0A9W8MY97"/>
<dbReference type="EMBL" id="JANKHO010000310">
    <property type="protein sequence ID" value="KAJ3511693.1"/>
    <property type="molecule type" value="Genomic_DNA"/>
</dbReference>
<feature type="signal peptide" evidence="1">
    <location>
        <begin position="1"/>
        <end position="19"/>
    </location>
</feature>
<keyword evidence="1" id="KW-0732">Signal</keyword>
<accession>A0A9W8MY97</accession>
<comment type="caution">
    <text evidence="2">The sequence shown here is derived from an EMBL/GenBank/DDBJ whole genome shotgun (WGS) entry which is preliminary data.</text>
</comment>
<gene>
    <name evidence="2" type="ORF">NLJ89_g3951</name>
</gene>
<dbReference type="OrthoDB" id="2973648at2759"/>
<keyword evidence="3" id="KW-1185">Reference proteome</keyword>
<evidence type="ECO:0000313" key="3">
    <source>
        <dbReference type="Proteomes" id="UP001148786"/>
    </source>
</evidence>
<sequence length="122" mass="12558">MPVFKFAALLSTFVAAAQANSVTLPRAALDVFVPNITKPDATTVWTVGQNETVTWGTSNAPGSISNDAAVSLSGFGEIARGFDLRAGSVVVQVPAQVVPGQYNITLFGNSGNISPMFSVVAA</sequence>
<evidence type="ECO:0000313" key="2">
    <source>
        <dbReference type="EMBL" id="KAJ3511693.1"/>
    </source>
</evidence>
<organism evidence="2 3">
    <name type="scientific">Agrocybe chaxingu</name>
    <dbReference type="NCBI Taxonomy" id="84603"/>
    <lineage>
        <taxon>Eukaryota</taxon>
        <taxon>Fungi</taxon>
        <taxon>Dikarya</taxon>
        <taxon>Basidiomycota</taxon>
        <taxon>Agaricomycotina</taxon>
        <taxon>Agaricomycetes</taxon>
        <taxon>Agaricomycetidae</taxon>
        <taxon>Agaricales</taxon>
        <taxon>Agaricineae</taxon>
        <taxon>Strophariaceae</taxon>
        <taxon>Agrocybe</taxon>
    </lineage>
</organism>
<reference evidence="2" key="1">
    <citation type="submission" date="2022-07" db="EMBL/GenBank/DDBJ databases">
        <title>Genome Sequence of Agrocybe chaxingu.</title>
        <authorList>
            <person name="Buettner E."/>
        </authorList>
    </citation>
    <scope>NUCLEOTIDE SEQUENCE</scope>
    <source>
        <strain evidence="2">MP-N11</strain>
    </source>
</reference>
<proteinExistence type="predicted"/>
<feature type="chain" id="PRO_5040776719" evidence="1">
    <location>
        <begin position="20"/>
        <end position="122"/>
    </location>
</feature>